<proteinExistence type="predicted"/>
<feature type="region of interest" description="Disordered" evidence="2">
    <location>
        <begin position="281"/>
        <end position="304"/>
    </location>
</feature>
<feature type="coiled-coil region" evidence="1">
    <location>
        <begin position="369"/>
        <end position="396"/>
    </location>
</feature>
<protein>
    <submittedName>
        <fullName evidence="3">Uncharacterized protein</fullName>
    </submittedName>
</protein>
<feature type="coiled-coil region" evidence="1">
    <location>
        <begin position="104"/>
        <end position="271"/>
    </location>
</feature>
<evidence type="ECO:0000256" key="2">
    <source>
        <dbReference type="SAM" id="MobiDB-lite"/>
    </source>
</evidence>
<name>A0A2C5YCG9_9HYPO</name>
<gene>
    <name evidence="3" type="ORF">CDD81_3291</name>
</gene>
<dbReference type="OrthoDB" id="4959284at2759"/>
<keyword evidence="4" id="KW-1185">Reference proteome</keyword>
<comment type="caution">
    <text evidence="3">The sequence shown here is derived from an EMBL/GenBank/DDBJ whole genome shotgun (WGS) entry which is preliminary data.</text>
</comment>
<organism evidence="3 4">
    <name type="scientific">Ophiocordyceps australis</name>
    <dbReference type="NCBI Taxonomy" id="1399860"/>
    <lineage>
        <taxon>Eukaryota</taxon>
        <taxon>Fungi</taxon>
        <taxon>Dikarya</taxon>
        <taxon>Ascomycota</taxon>
        <taxon>Pezizomycotina</taxon>
        <taxon>Sordariomycetes</taxon>
        <taxon>Hypocreomycetidae</taxon>
        <taxon>Hypocreales</taxon>
        <taxon>Ophiocordycipitaceae</taxon>
        <taxon>Ophiocordyceps</taxon>
    </lineage>
</organism>
<accession>A0A2C5YCG9</accession>
<sequence>MIDDLERCKRNGNDCAYLQQMITEQKEIINKEQNRESTEIYKLDAELKTVVESWESKVIQSTANTVIERLSAAKSSTDNPFNLHDEHGDLETQRLLKNDLKQVKESLDGKVGALKAQFDSLRQELEKEKYKNSTLPKMNQLESLRQELETEKKKVNSLPRLEAQLTKLQRELEIERQRNSSHSELKGHLERLQQELETERQRNSSHSELKGHLERLQQELETERQKNNTISRLWEHYQSLQEQQRVEKERSDQLERRISELVSQANEARLNIDNRDEIETVQAKQDRGQSIYTPTEASPAPAGSAAIKTDNVTITPVTRVELDKVLREVDETMAGAKDNSSTNKPGRKTARILRSLMADLKIVESGNDQSELQSHVNKLTESVETHEQKLKEQVETNSVVQSRLESLRSEEYSMASTPNLSNTTTGDVKQIVRFEIASRMHEALPRIKERLENGLSEEARKRQSLAEEMKRVAVEFVALHEQLDKIKSQPQESGPGLFEEVQQYSKELASLNQRVASLESASMIAKGETASDIEELRMQSVNLRAWQDSFTTKSLCKEIVDFINATLPNGLQRQIIDLASRVDQFEARLKTAEAPGLKRRRLDDGVGAAAPRGPQ</sequence>
<evidence type="ECO:0000256" key="1">
    <source>
        <dbReference type="SAM" id="Coils"/>
    </source>
</evidence>
<dbReference type="STRING" id="1399860.A0A2C5YCG9"/>
<dbReference type="AlphaFoldDB" id="A0A2C5YCG9"/>
<keyword evidence="1" id="KW-0175">Coiled coil</keyword>
<reference evidence="3 4" key="1">
    <citation type="submission" date="2017-06" db="EMBL/GenBank/DDBJ databases">
        <title>Ant-infecting Ophiocordyceps genomes reveal a high diversity of potential behavioral manipulation genes and a possible major role for enterotoxins.</title>
        <authorList>
            <person name="De Bekker C."/>
            <person name="Evans H.C."/>
            <person name="Brachmann A."/>
            <person name="Hughes D.P."/>
        </authorList>
    </citation>
    <scope>NUCLEOTIDE SEQUENCE [LARGE SCALE GENOMIC DNA]</scope>
    <source>
        <strain evidence="3 4">Map64</strain>
    </source>
</reference>
<dbReference type="Proteomes" id="UP000226192">
    <property type="component" value="Unassembled WGS sequence"/>
</dbReference>
<evidence type="ECO:0000313" key="4">
    <source>
        <dbReference type="Proteomes" id="UP000226192"/>
    </source>
</evidence>
<evidence type="ECO:0000313" key="3">
    <source>
        <dbReference type="EMBL" id="PHH65160.1"/>
    </source>
</evidence>
<dbReference type="EMBL" id="NJET01000021">
    <property type="protein sequence ID" value="PHH65160.1"/>
    <property type="molecule type" value="Genomic_DNA"/>
</dbReference>